<dbReference type="Proteomes" id="UP000274271">
    <property type="component" value="Unassembled WGS sequence"/>
</dbReference>
<dbReference type="InterPro" id="IPR050248">
    <property type="entry name" value="Polysacc_deacetylase_ArnD"/>
</dbReference>
<feature type="domain" description="NodB homology" evidence="3">
    <location>
        <begin position="26"/>
        <end position="202"/>
    </location>
</feature>
<evidence type="ECO:0000256" key="2">
    <source>
        <dbReference type="ARBA" id="ARBA00022801"/>
    </source>
</evidence>
<evidence type="ECO:0000259" key="3">
    <source>
        <dbReference type="PROSITE" id="PS51677"/>
    </source>
</evidence>
<dbReference type="GO" id="GO:0016020">
    <property type="term" value="C:membrane"/>
    <property type="evidence" value="ECO:0007669"/>
    <property type="project" value="TreeGrafter"/>
</dbReference>
<evidence type="ECO:0000313" key="5">
    <source>
        <dbReference type="Proteomes" id="UP000274271"/>
    </source>
</evidence>
<dbReference type="GO" id="GO:0046872">
    <property type="term" value="F:metal ion binding"/>
    <property type="evidence" value="ECO:0007669"/>
    <property type="project" value="UniProtKB-KW"/>
</dbReference>
<dbReference type="GO" id="GO:0016810">
    <property type="term" value="F:hydrolase activity, acting on carbon-nitrogen (but not peptide) bonds"/>
    <property type="evidence" value="ECO:0007669"/>
    <property type="project" value="InterPro"/>
</dbReference>
<keyword evidence="5" id="KW-1185">Reference proteome</keyword>
<dbReference type="PANTHER" id="PTHR10587:SF133">
    <property type="entry name" value="CHITIN DEACETYLASE 1-RELATED"/>
    <property type="match status" value="1"/>
</dbReference>
<keyword evidence="2" id="KW-0378">Hydrolase</keyword>
<dbReference type="GO" id="GO:0005975">
    <property type="term" value="P:carbohydrate metabolic process"/>
    <property type="evidence" value="ECO:0007669"/>
    <property type="project" value="InterPro"/>
</dbReference>
<evidence type="ECO:0000313" key="4">
    <source>
        <dbReference type="EMBL" id="RRB17671.1"/>
    </source>
</evidence>
<dbReference type="Pfam" id="PF01522">
    <property type="entry name" value="Polysacc_deac_1"/>
    <property type="match status" value="1"/>
</dbReference>
<organism evidence="4 5">
    <name type="scientific">Larkinella knui</name>
    <dbReference type="NCBI Taxonomy" id="2025310"/>
    <lineage>
        <taxon>Bacteria</taxon>
        <taxon>Pseudomonadati</taxon>
        <taxon>Bacteroidota</taxon>
        <taxon>Cytophagia</taxon>
        <taxon>Cytophagales</taxon>
        <taxon>Spirosomataceae</taxon>
        <taxon>Larkinella</taxon>
    </lineage>
</organism>
<evidence type="ECO:0000256" key="1">
    <source>
        <dbReference type="ARBA" id="ARBA00022723"/>
    </source>
</evidence>
<dbReference type="PROSITE" id="PS51677">
    <property type="entry name" value="NODB"/>
    <property type="match status" value="1"/>
</dbReference>
<dbReference type="RefSeq" id="WP_124904511.1">
    <property type="nucleotide sequence ID" value="NZ_RQJP01000001.1"/>
</dbReference>
<dbReference type="AlphaFoldDB" id="A0A3P1CWF3"/>
<name>A0A3P1CWF3_9BACT</name>
<comment type="caution">
    <text evidence="4">The sequence shown here is derived from an EMBL/GenBank/DDBJ whole genome shotgun (WGS) entry which is preliminary data.</text>
</comment>
<dbReference type="InterPro" id="IPR011330">
    <property type="entry name" value="Glyco_hydro/deAcase_b/a-brl"/>
</dbReference>
<dbReference type="Gene3D" id="3.20.20.370">
    <property type="entry name" value="Glycoside hydrolase/deacetylase"/>
    <property type="match status" value="1"/>
</dbReference>
<accession>A0A3P1CWF3</accession>
<dbReference type="SUPFAM" id="SSF88713">
    <property type="entry name" value="Glycoside hydrolase/deacetylase"/>
    <property type="match status" value="1"/>
</dbReference>
<dbReference type="InterPro" id="IPR002509">
    <property type="entry name" value="NODB_dom"/>
</dbReference>
<gene>
    <name evidence="4" type="ORF">EHT87_05150</name>
</gene>
<protein>
    <submittedName>
        <fullName evidence="4">Polysaccharide deacetylase family protein</fullName>
    </submittedName>
</protein>
<dbReference type="OrthoDB" id="9812065at2"/>
<reference evidence="4 5" key="1">
    <citation type="submission" date="2018-11" db="EMBL/GenBank/DDBJ databases">
        <authorList>
            <person name="Zhou Z."/>
            <person name="Wang G."/>
        </authorList>
    </citation>
    <scope>NUCLEOTIDE SEQUENCE [LARGE SCALE GENOMIC DNA]</scope>
    <source>
        <strain evidence="4 5">KCTC42998</strain>
    </source>
</reference>
<dbReference type="EMBL" id="RQJP01000001">
    <property type="protein sequence ID" value="RRB17671.1"/>
    <property type="molecule type" value="Genomic_DNA"/>
</dbReference>
<dbReference type="PANTHER" id="PTHR10587">
    <property type="entry name" value="GLYCOSYL TRANSFERASE-RELATED"/>
    <property type="match status" value="1"/>
</dbReference>
<keyword evidence="1" id="KW-0479">Metal-binding</keyword>
<sequence>MFLHKTNFLLRALYPRFKWRVRTQEKIIYLTFDDGPIPEVTEFVLQTLQKFQAKATFFCIGDNVRKHPGIFNLVQQAGHSVGNHTFNHMNGWKTEDEPYLENFRQCQQQLGTATRLFRPPYGRLKRSQGTEVLKTHDVIMWDVLTGDFSLSLQPEVVLQKTLKHTEPGSIILFHDSIKAWPRMSYALPRVLAHFSDLGYRFDGLPQTAGLKTSAS</sequence>
<proteinExistence type="predicted"/>